<sequence>MEEVWEIVLGKKVGPLLLGATLSESIAVLKSRNPVRPFEIEYSEDDPFQSDIVINSPEDGLKLKHDPVTQLLTVIQAYQLNKITLRYHSNIIFGKNVNSSFLSVYQLLGPTYPGTYDPKVNVYSLHYPGGSFQFPIPPEFERLYKNRDTIPVEFPNGFTPAAIGFSIFCGDNLANPEAPLPLKSNYFEPVVVDLSNMKAIVVLFTLTKRSIRMGYSPQDVISELGAPSSTYYKTSLDPSECSGEYFHNYPELGLDILYSGSHAVSKIILRTNIPGHSEFNTYLKCNFRLEHLKSHASRRHECPAVTPETPWSSLHEALGKSDLRPIVYDNGSLTDPFPASLYYMPVAGCLVEVLKNDCIASITLSCAA</sequence>
<gene>
    <name evidence="2" type="ORF">Ae201684_014500</name>
</gene>
<proteinExistence type="inferred from homology"/>
<dbReference type="PANTHER" id="PTHR13465">
    <property type="entry name" value="UPF0183 PROTEIN"/>
    <property type="match status" value="1"/>
</dbReference>
<dbReference type="VEuPathDB" id="FungiDB:AeMF1_021663"/>
<evidence type="ECO:0000256" key="1">
    <source>
        <dbReference type="ARBA" id="ARBA00024339"/>
    </source>
</evidence>
<dbReference type="Proteomes" id="UP000481153">
    <property type="component" value="Unassembled WGS sequence"/>
</dbReference>
<dbReference type="AlphaFoldDB" id="A0A6G0WJS6"/>
<keyword evidence="3" id="KW-1185">Reference proteome</keyword>
<comment type="similarity">
    <text evidence="1">Belongs to the PHAF1 family.</text>
</comment>
<reference evidence="2 3" key="1">
    <citation type="submission" date="2019-07" db="EMBL/GenBank/DDBJ databases">
        <title>Genomics analysis of Aphanomyces spp. identifies a new class of oomycete effector associated with host adaptation.</title>
        <authorList>
            <person name="Gaulin E."/>
        </authorList>
    </citation>
    <scope>NUCLEOTIDE SEQUENCE [LARGE SCALE GENOMIC DNA]</scope>
    <source>
        <strain evidence="2 3">ATCC 201684</strain>
    </source>
</reference>
<protein>
    <submittedName>
        <fullName evidence="2">Uncharacterized protein</fullName>
    </submittedName>
</protein>
<dbReference type="InterPro" id="IPR039156">
    <property type="entry name" value="PHAF1/BROMI"/>
</dbReference>
<organism evidence="2 3">
    <name type="scientific">Aphanomyces euteiches</name>
    <dbReference type="NCBI Taxonomy" id="100861"/>
    <lineage>
        <taxon>Eukaryota</taxon>
        <taxon>Sar</taxon>
        <taxon>Stramenopiles</taxon>
        <taxon>Oomycota</taxon>
        <taxon>Saprolegniomycetes</taxon>
        <taxon>Saprolegniales</taxon>
        <taxon>Verrucalvaceae</taxon>
        <taxon>Aphanomyces</taxon>
    </lineage>
</organism>
<name>A0A6G0WJS6_9STRA</name>
<dbReference type="InterPro" id="IPR005373">
    <property type="entry name" value="PHAF1"/>
</dbReference>
<dbReference type="EMBL" id="VJMJ01000194">
    <property type="protein sequence ID" value="KAF0727479.1"/>
    <property type="molecule type" value="Genomic_DNA"/>
</dbReference>
<comment type="caution">
    <text evidence="2">The sequence shown here is derived from an EMBL/GenBank/DDBJ whole genome shotgun (WGS) entry which is preliminary data.</text>
</comment>
<evidence type="ECO:0000313" key="2">
    <source>
        <dbReference type="EMBL" id="KAF0727479.1"/>
    </source>
</evidence>
<evidence type="ECO:0000313" key="3">
    <source>
        <dbReference type="Proteomes" id="UP000481153"/>
    </source>
</evidence>
<dbReference type="Pfam" id="PF03676">
    <property type="entry name" value="PHAF1"/>
    <property type="match status" value="1"/>
</dbReference>
<accession>A0A6G0WJS6</accession>
<dbReference type="PANTHER" id="PTHR13465:SF2">
    <property type="entry name" value="PHAGOSOME ASSEMBLY FACTOR 1"/>
    <property type="match status" value="1"/>
</dbReference>